<dbReference type="Pfam" id="PF06271">
    <property type="entry name" value="RDD"/>
    <property type="match status" value="1"/>
</dbReference>
<evidence type="ECO:0000256" key="5">
    <source>
        <dbReference type="ARBA" id="ARBA00023136"/>
    </source>
</evidence>
<feature type="transmembrane region" description="Helical" evidence="6">
    <location>
        <begin position="110"/>
        <end position="133"/>
    </location>
</feature>
<evidence type="ECO:0000259" key="7">
    <source>
        <dbReference type="Pfam" id="PF06271"/>
    </source>
</evidence>
<keyword evidence="3 6" id="KW-0812">Transmembrane</keyword>
<feature type="transmembrane region" description="Helical" evidence="6">
    <location>
        <begin position="153"/>
        <end position="171"/>
    </location>
</feature>
<organism evidence="8 9">
    <name type="scientific">Candidatus Syntrophonatronum acetioxidans</name>
    <dbReference type="NCBI Taxonomy" id="1795816"/>
    <lineage>
        <taxon>Bacteria</taxon>
        <taxon>Bacillati</taxon>
        <taxon>Bacillota</taxon>
        <taxon>Clostridia</taxon>
        <taxon>Eubacteriales</taxon>
        <taxon>Syntrophomonadaceae</taxon>
        <taxon>Candidatus Syntrophonatronum</taxon>
    </lineage>
</organism>
<protein>
    <submittedName>
        <fullName evidence="8">RDD family protein</fullName>
    </submittedName>
</protein>
<dbReference type="Proteomes" id="UP000285138">
    <property type="component" value="Unassembled WGS sequence"/>
</dbReference>
<gene>
    <name evidence="8" type="ORF">D5R97_06315</name>
</gene>
<comment type="subcellular location">
    <subcellularLocation>
        <location evidence="1">Cell membrane</location>
        <topology evidence="1">Multi-pass membrane protein</topology>
    </subcellularLocation>
</comment>
<dbReference type="EMBL" id="QZAA01000163">
    <property type="protein sequence ID" value="RQD75324.1"/>
    <property type="molecule type" value="Genomic_DNA"/>
</dbReference>
<name>A0A424YDV2_9FIRM</name>
<dbReference type="GO" id="GO:0005886">
    <property type="term" value="C:plasma membrane"/>
    <property type="evidence" value="ECO:0007669"/>
    <property type="project" value="UniProtKB-SubCell"/>
</dbReference>
<evidence type="ECO:0000256" key="4">
    <source>
        <dbReference type="ARBA" id="ARBA00022989"/>
    </source>
</evidence>
<keyword evidence="5 6" id="KW-0472">Membrane</keyword>
<feature type="transmembrane region" description="Helical" evidence="6">
    <location>
        <begin position="206"/>
        <end position="225"/>
    </location>
</feature>
<dbReference type="InterPro" id="IPR051791">
    <property type="entry name" value="Pra-immunoreactive"/>
</dbReference>
<evidence type="ECO:0000256" key="1">
    <source>
        <dbReference type="ARBA" id="ARBA00004651"/>
    </source>
</evidence>
<keyword evidence="4 6" id="KW-1133">Transmembrane helix</keyword>
<sequence length="266" mass="30440">MLIVRKKKYAKRSKKECIYCGERILEKAIKCRYCGSTLINNSALEELKDKENNIFQERNEKGRKKVHVEENSNVSEQQKGKNIYHLQAVQREDNSFCMELYPKAPLIKRVAAIFIDGLILSIAFLPLFIWILAGNPLFPAEGLNPASFEAAHYLGTLLLFFGIMWALIYGLTRDGWGKGQSPGKRIMGLMVINLKRNLPCTKGRSLLRQVFIILGFIVEPLFILFHSRGKRIGDIVAGTQVIEKVFYWKDTPSLQEKLTREKAFIS</sequence>
<reference evidence="8 9" key="1">
    <citation type="submission" date="2018-08" db="EMBL/GenBank/DDBJ databases">
        <title>The metabolism and importance of syntrophic acetate oxidation coupled to methane or sulfide production in haloalkaline environments.</title>
        <authorList>
            <person name="Timmers P.H.A."/>
            <person name="Vavourakis C.D."/>
            <person name="Sorokin D.Y."/>
            <person name="Sinninghe Damste J.S."/>
            <person name="Muyzer G."/>
            <person name="Stams A.J.M."/>
            <person name="Plugge C.M."/>
        </authorList>
    </citation>
    <scope>NUCLEOTIDE SEQUENCE [LARGE SCALE GENOMIC DNA]</scope>
    <source>
        <strain evidence="8">MSAO_Bac1</strain>
    </source>
</reference>
<keyword evidence="2" id="KW-1003">Cell membrane</keyword>
<dbReference type="InterPro" id="IPR010432">
    <property type="entry name" value="RDD"/>
</dbReference>
<proteinExistence type="predicted"/>
<accession>A0A424YDV2</accession>
<evidence type="ECO:0000256" key="2">
    <source>
        <dbReference type="ARBA" id="ARBA00022475"/>
    </source>
</evidence>
<evidence type="ECO:0000256" key="6">
    <source>
        <dbReference type="SAM" id="Phobius"/>
    </source>
</evidence>
<dbReference type="PANTHER" id="PTHR36115">
    <property type="entry name" value="PROLINE-RICH ANTIGEN HOMOLOG-RELATED"/>
    <property type="match status" value="1"/>
</dbReference>
<feature type="domain" description="RDD" evidence="7">
    <location>
        <begin position="104"/>
        <end position="238"/>
    </location>
</feature>
<evidence type="ECO:0000256" key="3">
    <source>
        <dbReference type="ARBA" id="ARBA00022692"/>
    </source>
</evidence>
<evidence type="ECO:0000313" key="9">
    <source>
        <dbReference type="Proteomes" id="UP000285138"/>
    </source>
</evidence>
<dbReference type="PANTHER" id="PTHR36115:SF6">
    <property type="entry name" value="PROLINE-RICH ANTIGEN HOMOLOG"/>
    <property type="match status" value="1"/>
</dbReference>
<dbReference type="AlphaFoldDB" id="A0A424YDV2"/>
<evidence type="ECO:0000313" key="8">
    <source>
        <dbReference type="EMBL" id="RQD75324.1"/>
    </source>
</evidence>
<comment type="caution">
    <text evidence="8">The sequence shown here is derived from an EMBL/GenBank/DDBJ whole genome shotgun (WGS) entry which is preliminary data.</text>
</comment>